<feature type="region of interest" description="Disordered" evidence="5">
    <location>
        <begin position="194"/>
        <end position="219"/>
    </location>
</feature>
<dbReference type="InterPro" id="IPR001647">
    <property type="entry name" value="HTH_TetR"/>
</dbReference>
<organism evidence="7 8">
    <name type="scientific">Subtercola boreus</name>
    <dbReference type="NCBI Taxonomy" id="120213"/>
    <lineage>
        <taxon>Bacteria</taxon>
        <taxon>Bacillati</taxon>
        <taxon>Actinomycetota</taxon>
        <taxon>Actinomycetes</taxon>
        <taxon>Micrococcales</taxon>
        <taxon>Microbacteriaceae</taxon>
        <taxon>Subtercola</taxon>
    </lineage>
</organism>
<accession>A0A3E0VUM1</accession>
<dbReference type="PROSITE" id="PS50977">
    <property type="entry name" value="HTH_TETR_2"/>
    <property type="match status" value="1"/>
</dbReference>
<gene>
    <name evidence="7" type="ORF">B7R21_07870</name>
</gene>
<dbReference type="SUPFAM" id="SSF46689">
    <property type="entry name" value="Homeodomain-like"/>
    <property type="match status" value="1"/>
</dbReference>
<evidence type="ECO:0000313" key="8">
    <source>
        <dbReference type="Proteomes" id="UP000256709"/>
    </source>
</evidence>
<keyword evidence="2 4" id="KW-0238">DNA-binding</keyword>
<reference evidence="7 8" key="1">
    <citation type="submission" date="2017-04" db="EMBL/GenBank/DDBJ databases">
        <title>Comparative genome analysis of Subtercola boreus.</title>
        <authorList>
            <person name="Cho Y.-J."/>
            <person name="Cho A."/>
            <person name="Kim O.-S."/>
            <person name="Lee J.-I."/>
        </authorList>
    </citation>
    <scope>NUCLEOTIDE SEQUENCE [LARGE SCALE GENOMIC DNA]</scope>
    <source>
        <strain evidence="7 8">P27444</strain>
    </source>
</reference>
<evidence type="ECO:0000256" key="1">
    <source>
        <dbReference type="ARBA" id="ARBA00023015"/>
    </source>
</evidence>
<evidence type="ECO:0000313" key="7">
    <source>
        <dbReference type="EMBL" id="RFA13742.1"/>
    </source>
</evidence>
<dbReference type="Gene3D" id="1.10.10.60">
    <property type="entry name" value="Homeodomain-like"/>
    <property type="match status" value="1"/>
</dbReference>
<evidence type="ECO:0000256" key="5">
    <source>
        <dbReference type="SAM" id="MobiDB-lite"/>
    </source>
</evidence>
<proteinExistence type="predicted"/>
<evidence type="ECO:0000256" key="3">
    <source>
        <dbReference type="ARBA" id="ARBA00023163"/>
    </source>
</evidence>
<keyword evidence="1" id="KW-0805">Transcription regulation</keyword>
<dbReference type="EMBL" id="NBXA01000017">
    <property type="protein sequence ID" value="RFA13742.1"/>
    <property type="molecule type" value="Genomic_DNA"/>
</dbReference>
<feature type="domain" description="HTH tetR-type" evidence="6">
    <location>
        <begin position="6"/>
        <end position="66"/>
    </location>
</feature>
<feature type="DNA-binding region" description="H-T-H motif" evidence="4">
    <location>
        <begin position="29"/>
        <end position="48"/>
    </location>
</feature>
<evidence type="ECO:0000256" key="2">
    <source>
        <dbReference type="ARBA" id="ARBA00023125"/>
    </source>
</evidence>
<dbReference type="OrthoDB" id="9805134at2"/>
<evidence type="ECO:0000259" key="6">
    <source>
        <dbReference type="PROSITE" id="PS50977"/>
    </source>
</evidence>
<dbReference type="InterPro" id="IPR009057">
    <property type="entry name" value="Homeodomain-like_sf"/>
</dbReference>
<sequence length="219" mass="23231">MGRNRTFTEAEVVRAARQVFWDRGYQDTALPDLEGATGLNRSSIYHSFGSKRGLFDRAVESYLDEVIRPRLAPLRVEAVEFAALETYLLGLHAAMTEGRTALAANGCLLLNTTGSLLGRESTLQTVVAAYCDDLRAAVTAGVAARRADLDGAEQTTLATTCAGLVFAAMAIVRVDSAAAGDLIDAALGQIRRAPSTDPLQAHPPASEDPLIVTGDESPQ</sequence>
<comment type="caution">
    <text evidence="7">The sequence shown here is derived from an EMBL/GenBank/DDBJ whole genome shotgun (WGS) entry which is preliminary data.</text>
</comment>
<keyword evidence="3" id="KW-0804">Transcription</keyword>
<dbReference type="PANTHER" id="PTHR47506:SF1">
    <property type="entry name" value="HTH-TYPE TRANSCRIPTIONAL REGULATOR YJDC"/>
    <property type="match status" value="1"/>
</dbReference>
<dbReference type="Proteomes" id="UP000256709">
    <property type="component" value="Unassembled WGS sequence"/>
</dbReference>
<dbReference type="GO" id="GO:0003677">
    <property type="term" value="F:DNA binding"/>
    <property type="evidence" value="ECO:0007669"/>
    <property type="project" value="UniProtKB-UniRule"/>
</dbReference>
<name>A0A3E0VUM1_9MICO</name>
<dbReference type="Gene3D" id="1.10.357.10">
    <property type="entry name" value="Tetracycline Repressor, domain 2"/>
    <property type="match status" value="1"/>
</dbReference>
<dbReference type="Pfam" id="PF00440">
    <property type="entry name" value="TetR_N"/>
    <property type="match status" value="1"/>
</dbReference>
<protein>
    <recommendedName>
        <fullName evidence="6">HTH tetR-type domain-containing protein</fullName>
    </recommendedName>
</protein>
<dbReference type="RefSeq" id="WP_116282701.1">
    <property type="nucleotide sequence ID" value="NZ_NBXA01000017.1"/>
</dbReference>
<dbReference type="AlphaFoldDB" id="A0A3E0VUM1"/>
<evidence type="ECO:0000256" key="4">
    <source>
        <dbReference type="PROSITE-ProRule" id="PRU00335"/>
    </source>
</evidence>
<dbReference type="PANTHER" id="PTHR47506">
    <property type="entry name" value="TRANSCRIPTIONAL REGULATORY PROTEIN"/>
    <property type="match status" value="1"/>
</dbReference>
<dbReference type="PRINTS" id="PR00455">
    <property type="entry name" value="HTHTETR"/>
</dbReference>